<name>A0ABQ9J1N9_9CUCU</name>
<protein>
    <submittedName>
        <fullName evidence="1">Uncharacterized protein</fullName>
    </submittedName>
</protein>
<dbReference type="EMBL" id="JAPWTJ010001548">
    <property type="protein sequence ID" value="KAJ8970969.1"/>
    <property type="molecule type" value="Genomic_DNA"/>
</dbReference>
<organism evidence="1 2">
    <name type="scientific">Molorchus minor</name>
    <dbReference type="NCBI Taxonomy" id="1323400"/>
    <lineage>
        <taxon>Eukaryota</taxon>
        <taxon>Metazoa</taxon>
        <taxon>Ecdysozoa</taxon>
        <taxon>Arthropoda</taxon>
        <taxon>Hexapoda</taxon>
        <taxon>Insecta</taxon>
        <taxon>Pterygota</taxon>
        <taxon>Neoptera</taxon>
        <taxon>Endopterygota</taxon>
        <taxon>Coleoptera</taxon>
        <taxon>Polyphaga</taxon>
        <taxon>Cucujiformia</taxon>
        <taxon>Chrysomeloidea</taxon>
        <taxon>Cerambycidae</taxon>
        <taxon>Lamiinae</taxon>
        <taxon>Monochamini</taxon>
        <taxon>Molorchus</taxon>
    </lineage>
</organism>
<comment type="caution">
    <text evidence="1">The sequence shown here is derived from an EMBL/GenBank/DDBJ whole genome shotgun (WGS) entry which is preliminary data.</text>
</comment>
<dbReference type="Proteomes" id="UP001162164">
    <property type="component" value="Unassembled WGS sequence"/>
</dbReference>
<keyword evidence="2" id="KW-1185">Reference proteome</keyword>
<proteinExistence type="predicted"/>
<evidence type="ECO:0000313" key="2">
    <source>
        <dbReference type="Proteomes" id="UP001162164"/>
    </source>
</evidence>
<sequence length="102" mass="12036">MSETEKKLSGINSAGWEIRSRMFLLIGNYPESKTREFSINKNMSETEKKIIGDSAAWEIRLLGYKYLQCFPLRLDLTKLILLRNKRNKVAKLVRYRLSFQFT</sequence>
<evidence type="ECO:0000313" key="1">
    <source>
        <dbReference type="EMBL" id="KAJ8970969.1"/>
    </source>
</evidence>
<gene>
    <name evidence="1" type="ORF">NQ317_012647</name>
</gene>
<reference evidence="1" key="1">
    <citation type="journal article" date="2023" name="Insect Mol. Biol.">
        <title>Genome sequencing provides insights into the evolution of gene families encoding plant cell wall-degrading enzymes in longhorned beetles.</title>
        <authorList>
            <person name="Shin N.R."/>
            <person name="Okamura Y."/>
            <person name="Kirsch R."/>
            <person name="Pauchet Y."/>
        </authorList>
    </citation>
    <scope>NUCLEOTIDE SEQUENCE</scope>
    <source>
        <strain evidence="1">MMC_N1</strain>
    </source>
</reference>
<accession>A0ABQ9J1N9</accession>